<accession>A0ABR1LNR8</accession>
<feature type="domain" description="BTB" evidence="1">
    <location>
        <begin position="28"/>
        <end position="97"/>
    </location>
</feature>
<dbReference type="EMBL" id="JBBPEH010000006">
    <property type="protein sequence ID" value="KAK7536819.1"/>
    <property type="molecule type" value="Genomic_DNA"/>
</dbReference>
<protein>
    <submittedName>
        <fullName evidence="2">BTB/POZ protein</fullName>
    </submittedName>
</protein>
<organism evidence="2 3">
    <name type="scientific">Phyllosticta citribraziliensis</name>
    <dbReference type="NCBI Taxonomy" id="989973"/>
    <lineage>
        <taxon>Eukaryota</taxon>
        <taxon>Fungi</taxon>
        <taxon>Dikarya</taxon>
        <taxon>Ascomycota</taxon>
        <taxon>Pezizomycotina</taxon>
        <taxon>Dothideomycetes</taxon>
        <taxon>Dothideomycetes incertae sedis</taxon>
        <taxon>Botryosphaeriales</taxon>
        <taxon>Phyllostictaceae</taxon>
        <taxon>Phyllosticta</taxon>
    </lineage>
</organism>
<dbReference type="InterPro" id="IPR011333">
    <property type="entry name" value="SKP1/BTB/POZ_sf"/>
</dbReference>
<dbReference type="PANTHER" id="PTHR47843:SF5">
    <property type="entry name" value="BTB_POZ DOMAIN PROTEIN"/>
    <property type="match status" value="1"/>
</dbReference>
<dbReference type="PANTHER" id="PTHR47843">
    <property type="entry name" value="BTB DOMAIN-CONTAINING PROTEIN-RELATED"/>
    <property type="match status" value="1"/>
</dbReference>
<dbReference type="SMART" id="SM00225">
    <property type="entry name" value="BTB"/>
    <property type="match status" value="1"/>
</dbReference>
<name>A0ABR1LNR8_9PEZI</name>
<dbReference type="Gene3D" id="3.30.710.10">
    <property type="entry name" value="Potassium Channel Kv1.1, Chain A"/>
    <property type="match status" value="1"/>
</dbReference>
<evidence type="ECO:0000313" key="2">
    <source>
        <dbReference type="EMBL" id="KAK7536819.1"/>
    </source>
</evidence>
<sequence>MSTMDHDSKAEEPIQAPFLSLLESGQFSDLKIRCKEDEYNVHKAIVCPQSDFFGTALNSVGGFKESKTNVIELHEADPAVVRAIVQFLYRSDYQMDPESDENRTVFHVSMYSAAEMYQIEGLKSKALRHFESRFSKFPDTSEPFAKIVEMVYSSTVDHDRSLRDHVARHVAQSFDEFRKSSELSTIAEDTPGFARDLSYALHDNYLQQLKVLDKLEGLEMTCPHCKRSQFMPIRDLLNNTMEWCGSCHKYKYAQAWTRY</sequence>
<reference evidence="2 3" key="1">
    <citation type="submission" date="2024-04" db="EMBL/GenBank/DDBJ databases">
        <title>Phyllosticta paracitricarpa is synonymous to the EU quarantine fungus P. citricarpa based on phylogenomic analyses.</title>
        <authorList>
            <consortium name="Lawrence Berkeley National Laboratory"/>
            <person name="Van ingen-buijs V.A."/>
            <person name="Van westerhoven A.C."/>
            <person name="Haridas S."/>
            <person name="Skiadas P."/>
            <person name="Martin F."/>
            <person name="Groenewald J.Z."/>
            <person name="Crous P.W."/>
            <person name="Seidl M.F."/>
        </authorList>
    </citation>
    <scope>NUCLEOTIDE SEQUENCE [LARGE SCALE GENOMIC DNA]</scope>
    <source>
        <strain evidence="2 3">CPC 17464</strain>
    </source>
</reference>
<dbReference type="PROSITE" id="PS50097">
    <property type="entry name" value="BTB"/>
    <property type="match status" value="1"/>
</dbReference>
<gene>
    <name evidence="2" type="ORF">J3D65DRAFT_676893</name>
</gene>
<keyword evidence="3" id="KW-1185">Reference proteome</keyword>
<proteinExistence type="predicted"/>
<dbReference type="RefSeq" id="XP_066654970.1">
    <property type="nucleotide sequence ID" value="XM_066803627.1"/>
</dbReference>
<evidence type="ECO:0000313" key="3">
    <source>
        <dbReference type="Proteomes" id="UP001360953"/>
    </source>
</evidence>
<dbReference type="Proteomes" id="UP001360953">
    <property type="component" value="Unassembled WGS sequence"/>
</dbReference>
<dbReference type="SUPFAM" id="SSF54695">
    <property type="entry name" value="POZ domain"/>
    <property type="match status" value="1"/>
</dbReference>
<evidence type="ECO:0000259" key="1">
    <source>
        <dbReference type="PROSITE" id="PS50097"/>
    </source>
</evidence>
<dbReference type="CDD" id="cd18186">
    <property type="entry name" value="BTB_POZ_ZBTB_KLHL-like"/>
    <property type="match status" value="1"/>
</dbReference>
<dbReference type="Pfam" id="PF00651">
    <property type="entry name" value="BTB"/>
    <property type="match status" value="1"/>
</dbReference>
<dbReference type="InterPro" id="IPR000210">
    <property type="entry name" value="BTB/POZ_dom"/>
</dbReference>
<comment type="caution">
    <text evidence="2">The sequence shown here is derived from an EMBL/GenBank/DDBJ whole genome shotgun (WGS) entry which is preliminary data.</text>
</comment>
<dbReference type="GeneID" id="92036533"/>